<dbReference type="Proteomes" id="UP000186817">
    <property type="component" value="Unassembled WGS sequence"/>
</dbReference>
<proteinExistence type="predicted"/>
<sequence length="275" mass="30302">MCNGLRILPEGHWDEIGSVKQAAVFHFEGGTAAWVSLSTSTRSLETFLGIFRLLKIFTHKRKPPRRASQSQLLQDYRLCQDLLGTRLPTSPTTFSGSSMSVALSEAYPAHSEVESANGHVDVETVDASGDEAAVLEYILQMKWYRGQTGTYTGEIGGGNRDAATAFTAKGFESAALTGILRLDNEDRTLLQQTNDMFEDMRPRGICAGISGAHVVTFTYEAQEEDDCLTTHGAVWTDPSFGLHRFFGERFLGPLSTTGEPVADNGWWTKLKCYRC</sequence>
<protein>
    <submittedName>
        <fullName evidence="1">Uncharacterized protein</fullName>
    </submittedName>
</protein>
<dbReference type="OrthoDB" id="10383581at2759"/>
<comment type="caution">
    <text evidence="1">The sequence shown here is derived from an EMBL/GenBank/DDBJ whole genome shotgun (WGS) entry which is preliminary data.</text>
</comment>
<gene>
    <name evidence="1" type="ORF">AK812_SmicGene36676</name>
</gene>
<organism evidence="1 2">
    <name type="scientific">Symbiodinium microadriaticum</name>
    <name type="common">Dinoflagellate</name>
    <name type="synonym">Zooxanthella microadriatica</name>
    <dbReference type="NCBI Taxonomy" id="2951"/>
    <lineage>
        <taxon>Eukaryota</taxon>
        <taxon>Sar</taxon>
        <taxon>Alveolata</taxon>
        <taxon>Dinophyceae</taxon>
        <taxon>Suessiales</taxon>
        <taxon>Symbiodiniaceae</taxon>
        <taxon>Symbiodinium</taxon>
    </lineage>
</organism>
<evidence type="ECO:0000313" key="1">
    <source>
        <dbReference type="EMBL" id="OLP82640.1"/>
    </source>
</evidence>
<dbReference type="EMBL" id="LSRX01001176">
    <property type="protein sequence ID" value="OLP82640.1"/>
    <property type="molecule type" value="Genomic_DNA"/>
</dbReference>
<keyword evidence="2" id="KW-1185">Reference proteome</keyword>
<evidence type="ECO:0000313" key="2">
    <source>
        <dbReference type="Proteomes" id="UP000186817"/>
    </source>
</evidence>
<reference evidence="1 2" key="1">
    <citation type="submission" date="2016-02" db="EMBL/GenBank/DDBJ databases">
        <title>Genome analysis of coral dinoflagellate symbionts highlights evolutionary adaptations to a symbiotic lifestyle.</title>
        <authorList>
            <person name="Aranda M."/>
            <person name="Li Y."/>
            <person name="Liew Y.J."/>
            <person name="Baumgarten S."/>
            <person name="Simakov O."/>
            <person name="Wilson M."/>
            <person name="Piel J."/>
            <person name="Ashoor H."/>
            <person name="Bougouffa S."/>
            <person name="Bajic V.B."/>
            <person name="Ryu T."/>
            <person name="Ravasi T."/>
            <person name="Bayer T."/>
            <person name="Micklem G."/>
            <person name="Kim H."/>
            <person name="Bhak J."/>
            <person name="Lajeunesse T.C."/>
            <person name="Voolstra C.R."/>
        </authorList>
    </citation>
    <scope>NUCLEOTIDE SEQUENCE [LARGE SCALE GENOMIC DNA]</scope>
    <source>
        <strain evidence="1 2">CCMP2467</strain>
    </source>
</reference>
<dbReference type="AlphaFoldDB" id="A0A1Q9CI90"/>
<accession>A0A1Q9CI90</accession>
<name>A0A1Q9CI90_SYMMI</name>